<evidence type="ECO:0000313" key="2">
    <source>
        <dbReference type="EMBL" id="CAD9689377.1"/>
    </source>
</evidence>
<feature type="transmembrane region" description="Helical" evidence="1">
    <location>
        <begin position="297"/>
        <end position="324"/>
    </location>
</feature>
<dbReference type="PANTHER" id="PTHR20948:SF2">
    <property type="entry name" value="TRANSMEMBRANE PROTEIN 164"/>
    <property type="match status" value="1"/>
</dbReference>
<gene>
    <name evidence="2" type="ORF">EANT1437_LOCUS12002</name>
</gene>
<feature type="transmembrane region" description="Helical" evidence="1">
    <location>
        <begin position="122"/>
        <end position="141"/>
    </location>
</feature>
<proteinExistence type="predicted"/>
<dbReference type="PANTHER" id="PTHR20948">
    <property type="entry name" value="TRANSMEMBRANE PROTEIN 164"/>
    <property type="match status" value="1"/>
</dbReference>
<protein>
    <recommendedName>
        <fullName evidence="3">Transmembrane protein</fullName>
    </recommendedName>
</protein>
<accession>A0A7S2S4L7</accession>
<keyword evidence="1" id="KW-0812">Transmembrane</keyword>
<feature type="transmembrane region" description="Helical" evidence="1">
    <location>
        <begin position="177"/>
        <end position="195"/>
    </location>
</feature>
<evidence type="ECO:0008006" key="3">
    <source>
        <dbReference type="Google" id="ProtNLM"/>
    </source>
</evidence>
<dbReference type="EMBL" id="HBHI01023366">
    <property type="protein sequence ID" value="CAD9689377.1"/>
    <property type="molecule type" value="Transcribed_RNA"/>
</dbReference>
<feature type="transmembrane region" description="Helical" evidence="1">
    <location>
        <begin position="147"/>
        <end position="170"/>
    </location>
</feature>
<feature type="transmembrane region" description="Helical" evidence="1">
    <location>
        <begin position="258"/>
        <end position="277"/>
    </location>
</feature>
<organism evidence="2">
    <name type="scientific">Eucampia antarctica</name>
    <dbReference type="NCBI Taxonomy" id="49252"/>
    <lineage>
        <taxon>Eukaryota</taxon>
        <taxon>Sar</taxon>
        <taxon>Stramenopiles</taxon>
        <taxon>Ochrophyta</taxon>
        <taxon>Bacillariophyta</taxon>
        <taxon>Mediophyceae</taxon>
        <taxon>Biddulphiophycidae</taxon>
        <taxon>Hemiaulales</taxon>
        <taxon>Hemiaulaceae</taxon>
        <taxon>Eucampia</taxon>
    </lineage>
</organism>
<dbReference type="InterPro" id="IPR026508">
    <property type="entry name" value="TMEM164"/>
</dbReference>
<keyword evidence="1" id="KW-1133">Transmembrane helix</keyword>
<name>A0A7S2S4L7_9STRA</name>
<keyword evidence="1" id="KW-0472">Membrane</keyword>
<reference evidence="2" key="1">
    <citation type="submission" date="2021-01" db="EMBL/GenBank/DDBJ databases">
        <authorList>
            <person name="Corre E."/>
            <person name="Pelletier E."/>
            <person name="Niang G."/>
            <person name="Scheremetjew M."/>
            <person name="Finn R."/>
            <person name="Kale V."/>
            <person name="Holt S."/>
            <person name="Cochrane G."/>
            <person name="Meng A."/>
            <person name="Brown T."/>
            <person name="Cohen L."/>
        </authorList>
    </citation>
    <scope>NUCLEOTIDE SEQUENCE</scope>
    <source>
        <strain evidence="2">CCMP1452</strain>
    </source>
</reference>
<sequence length="338" mass="37239">MIQSPTCLVITMTSSIGNSFLSFLGVKLFSLNPSLMEEPPAGLEVTGNDICFFGPNGERDVDSVTFCRELPDGKRALLGSWYLSPERHVAEGLFFFILFIGCVMATYSKLAKRPGLATPPSLVIRLLTGFCFFTTLAYKIVGYSGKILFFVMPCNVSWSLAFLVCFYPNLSAHASHVLCQLIFASIGLCVLAIAAPDTSDLILPGEISFFFFSHYSLLMIPIFHTTSGHLSTLPDSTQNEGWVSCFFKWTLYTTGMTGLFYFCFVTILSIFSGHNLNYMLSPPPTPGNFIDGPNFRVMSAACIFILFAVTRILGMMIGIMVKFLTQLKVASKKTSKIA</sequence>
<feature type="transmembrane region" description="Helical" evidence="1">
    <location>
        <begin position="201"/>
        <end position="223"/>
    </location>
</feature>
<feature type="transmembrane region" description="Helical" evidence="1">
    <location>
        <begin position="92"/>
        <end position="110"/>
    </location>
</feature>
<feature type="transmembrane region" description="Helical" evidence="1">
    <location>
        <begin position="7"/>
        <end position="29"/>
    </location>
</feature>
<dbReference type="AlphaFoldDB" id="A0A7S2S4L7"/>
<dbReference type="Pfam" id="PF14808">
    <property type="entry name" value="TMEM164"/>
    <property type="match status" value="1"/>
</dbReference>
<evidence type="ECO:0000256" key="1">
    <source>
        <dbReference type="SAM" id="Phobius"/>
    </source>
</evidence>